<reference evidence="2" key="1">
    <citation type="submission" date="2013-04" db="EMBL/GenBank/DDBJ databases">
        <title>The genome sequencing project of 58 acetic acid bacteria.</title>
        <authorList>
            <person name="Okamoto-Kainuma A."/>
            <person name="Ishikawa M."/>
            <person name="Umino S."/>
            <person name="Koizumi Y."/>
            <person name="Shiwa Y."/>
            <person name="Yoshikawa H."/>
            <person name="Matsutani M."/>
            <person name="Matsushita K."/>
        </authorList>
    </citation>
    <scope>NUCLEOTIDE SEQUENCE</scope>
    <source>
        <strain evidence="2">DSM 15669</strain>
    </source>
</reference>
<accession>A0ABQ0P0M8</accession>
<dbReference type="RefSeq" id="WP_211209046.1">
    <property type="nucleotide sequence ID" value="NZ_KB899345.1"/>
</dbReference>
<keyword evidence="3" id="KW-1185">Reference proteome</keyword>
<dbReference type="Proteomes" id="UP001062901">
    <property type="component" value="Unassembled WGS sequence"/>
</dbReference>
<dbReference type="InterPro" id="IPR025419">
    <property type="entry name" value="DUF4142"/>
</dbReference>
<evidence type="ECO:0000313" key="3">
    <source>
        <dbReference type="Proteomes" id="UP001062901"/>
    </source>
</evidence>
<evidence type="ECO:0000313" key="2">
    <source>
        <dbReference type="EMBL" id="GBQ08135.1"/>
    </source>
</evidence>
<name>A0ABQ0P0M8_9PROT</name>
<gene>
    <name evidence="2" type="ORF">AA15669_1664</name>
</gene>
<proteinExistence type="predicted"/>
<evidence type="ECO:0000259" key="1">
    <source>
        <dbReference type="Pfam" id="PF13628"/>
    </source>
</evidence>
<protein>
    <recommendedName>
        <fullName evidence="1">DUF4142 domain-containing protein</fullName>
    </recommendedName>
</protein>
<dbReference type="EMBL" id="BAQD01000070">
    <property type="protein sequence ID" value="GBQ08135.1"/>
    <property type="molecule type" value="Genomic_DNA"/>
</dbReference>
<comment type="caution">
    <text evidence="2">The sequence shown here is derived from an EMBL/GenBank/DDBJ whole genome shotgun (WGS) entry which is preliminary data.</text>
</comment>
<dbReference type="Pfam" id="PF13628">
    <property type="entry name" value="DUF4142"/>
    <property type="match status" value="1"/>
</dbReference>
<feature type="domain" description="DUF4142" evidence="1">
    <location>
        <begin position="17"/>
        <end position="129"/>
    </location>
</feature>
<sequence length="132" mass="14959">MNERALFIQTLVALVPSHSERDLVKQFSSQLSDSYKKHQDAITKLIQPLHVTLPSSLSMEDQNSAKRLSHLYGRAFDHAFLQVISRSFVANDYRKIESLQKKGSTADVKNLAGSALQIGQEMQKKARDLVRY</sequence>
<organism evidence="2 3">
    <name type="scientific">Saccharibacter floricola DSM 15669</name>
    <dbReference type="NCBI Taxonomy" id="1123227"/>
    <lineage>
        <taxon>Bacteria</taxon>
        <taxon>Pseudomonadati</taxon>
        <taxon>Pseudomonadota</taxon>
        <taxon>Alphaproteobacteria</taxon>
        <taxon>Acetobacterales</taxon>
        <taxon>Acetobacteraceae</taxon>
        <taxon>Saccharibacter</taxon>
    </lineage>
</organism>